<sequence length="152" mass="17382">MNQALQGNVNRSVLDSHGYTEIVFEFPNNQEVKKLFVKRLANYEAKNDPYDYVINPNFNGVVYPSILFEIFMTPKTNILVQKSVNNQVQFKDGQIIQEQAMIKRIDLIVYPNLNSARNILPDSLFQSVAATLSLQDPTGVQPALDEMFRQEL</sequence>
<evidence type="ECO:0000313" key="2">
    <source>
        <dbReference type="Proteomes" id="UP000319219"/>
    </source>
</evidence>
<dbReference type="Proteomes" id="UP000319219">
    <property type="component" value="Unassembled WGS sequence"/>
</dbReference>
<dbReference type="EMBL" id="VIJZ01000004">
    <property type="protein sequence ID" value="TQR99115.1"/>
    <property type="molecule type" value="Genomic_DNA"/>
</dbReference>
<organism evidence="1 2">
    <name type="scientific">Paenibacillus ottowii</name>
    <dbReference type="NCBI Taxonomy" id="2315729"/>
    <lineage>
        <taxon>Bacteria</taxon>
        <taxon>Bacillati</taxon>
        <taxon>Bacillota</taxon>
        <taxon>Bacilli</taxon>
        <taxon>Bacillales</taxon>
        <taxon>Paenibacillaceae</taxon>
        <taxon>Paenibacillus</taxon>
    </lineage>
</organism>
<comment type="caution">
    <text evidence="1">The sequence shown here is derived from an EMBL/GenBank/DDBJ whole genome shotgun (WGS) entry which is preliminary data.</text>
</comment>
<proteinExistence type="predicted"/>
<accession>A0ABY3B9B1</accession>
<protein>
    <submittedName>
        <fullName evidence="1">Uncharacterized protein</fullName>
    </submittedName>
</protein>
<name>A0ABY3B9B1_9BACL</name>
<evidence type="ECO:0000313" key="1">
    <source>
        <dbReference type="EMBL" id="TQR99115.1"/>
    </source>
</evidence>
<reference evidence="1 2" key="1">
    <citation type="submission" date="2019-07" db="EMBL/GenBank/DDBJ databases">
        <title>Paenibacillus ottowii sp. nov. isolated from a fermentation system processing bovine manure.</title>
        <authorList>
            <person name="Velazquez L.F."/>
            <person name="Rajbanshi S."/>
            <person name="Guan S."/>
            <person name="Hinchee M."/>
            <person name="Welsh A."/>
        </authorList>
    </citation>
    <scope>NUCLEOTIDE SEQUENCE [LARGE SCALE GENOMIC DNA]</scope>
    <source>
        <strain evidence="1 2">MS2379</strain>
    </source>
</reference>
<keyword evidence="2" id="KW-1185">Reference proteome</keyword>
<gene>
    <name evidence="1" type="ORF">FKV70_12935</name>
</gene>